<organism evidence="1 2">
    <name type="scientific">Paenibacillus naphthalenovorans</name>
    <dbReference type="NCBI Taxonomy" id="162209"/>
    <lineage>
        <taxon>Bacteria</taxon>
        <taxon>Bacillati</taxon>
        <taxon>Bacillota</taxon>
        <taxon>Bacilli</taxon>
        <taxon>Bacillales</taxon>
        <taxon>Paenibacillaceae</taxon>
        <taxon>Paenibacillus</taxon>
    </lineage>
</organism>
<dbReference type="PATRIC" id="fig|162209.4.peg.5402"/>
<protein>
    <submittedName>
        <fullName evidence="1">Uncharacterized protein</fullName>
    </submittedName>
</protein>
<name>A0A0U2UGM1_9BACL</name>
<dbReference type="EMBL" id="CP013652">
    <property type="protein sequence ID" value="ALS25369.1"/>
    <property type="molecule type" value="Genomic_DNA"/>
</dbReference>
<dbReference type="OrthoDB" id="2679899at2"/>
<sequence>MNFPTNRNVTLLQTRGVAAMELPEVTTDMLFRIALDRYVADSYDYFTVAHAAEGDSFDITNGNGELIATESAFLYPGIYEDVWLIVDDYGPNSKEGLVVTILLPEEY</sequence>
<dbReference type="Proteomes" id="UP000061660">
    <property type="component" value="Chromosome"/>
</dbReference>
<reference evidence="1 2" key="2">
    <citation type="journal article" date="2016" name="Genome Announc.">
        <title>Complete Genome Sequences of Two Interactive Moderate Thermophiles, Paenibacillus napthalenovorans 32O-Y and Paenibacillus sp. 32O-W.</title>
        <authorList>
            <person name="Butler R.R.III."/>
            <person name="Wang J."/>
            <person name="Stark B.C."/>
            <person name="Pombert J.F."/>
        </authorList>
    </citation>
    <scope>NUCLEOTIDE SEQUENCE [LARGE SCALE GENOMIC DNA]</scope>
    <source>
        <strain evidence="1 2">32O-Y</strain>
    </source>
</reference>
<gene>
    <name evidence="1" type="ORF">IJ22_51100</name>
</gene>
<dbReference type="KEGG" id="pnp:IJ22_51100"/>
<reference evidence="2" key="1">
    <citation type="submission" date="2015-12" db="EMBL/GenBank/DDBJ databases">
        <title>Complete genome sequences of two moderately thermophilic Paenibacillus species.</title>
        <authorList>
            <person name="Butler R.III."/>
            <person name="Wang J."/>
            <person name="Stark B.C."/>
            <person name="Pombert J.-F."/>
        </authorList>
    </citation>
    <scope>NUCLEOTIDE SEQUENCE [LARGE SCALE GENOMIC DNA]</scope>
    <source>
        <strain evidence="2">32O-Y</strain>
    </source>
</reference>
<keyword evidence="2" id="KW-1185">Reference proteome</keyword>
<accession>A0A0U2UGM1</accession>
<evidence type="ECO:0000313" key="2">
    <source>
        <dbReference type="Proteomes" id="UP000061660"/>
    </source>
</evidence>
<evidence type="ECO:0000313" key="1">
    <source>
        <dbReference type="EMBL" id="ALS25369.1"/>
    </source>
</evidence>
<dbReference type="AlphaFoldDB" id="A0A0U2UGM1"/>
<proteinExistence type="predicted"/>
<dbReference type="RefSeq" id="WP_062410735.1">
    <property type="nucleotide sequence ID" value="NZ_CP013652.1"/>
</dbReference>